<dbReference type="AlphaFoldDB" id="A0A8J8T9M9"/>
<organism evidence="1 2">
    <name type="scientific">Halteria grandinella</name>
    <dbReference type="NCBI Taxonomy" id="5974"/>
    <lineage>
        <taxon>Eukaryota</taxon>
        <taxon>Sar</taxon>
        <taxon>Alveolata</taxon>
        <taxon>Ciliophora</taxon>
        <taxon>Intramacronucleata</taxon>
        <taxon>Spirotrichea</taxon>
        <taxon>Stichotrichia</taxon>
        <taxon>Sporadotrichida</taxon>
        <taxon>Halteriidae</taxon>
        <taxon>Halteria</taxon>
    </lineage>
</organism>
<dbReference type="Proteomes" id="UP000785679">
    <property type="component" value="Unassembled WGS sequence"/>
</dbReference>
<evidence type="ECO:0000313" key="2">
    <source>
        <dbReference type="Proteomes" id="UP000785679"/>
    </source>
</evidence>
<protein>
    <recommendedName>
        <fullName evidence="3">COMM domain-containing protein</fullName>
    </recommendedName>
</protein>
<gene>
    <name evidence="1" type="ORF">FGO68_gene8655</name>
</gene>
<proteinExistence type="predicted"/>
<name>A0A8J8T9M9_HALGN</name>
<dbReference type="EMBL" id="RRYP01001007">
    <property type="protein sequence ID" value="TNV86541.1"/>
    <property type="molecule type" value="Genomic_DNA"/>
</dbReference>
<keyword evidence="2" id="KW-1185">Reference proteome</keyword>
<comment type="caution">
    <text evidence="1">The sequence shown here is derived from an EMBL/GenBank/DDBJ whole genome shotgun (WGS) entry which is preliminary data.</text>
</comment>
<accession>A0A8J8T9M9</accession>
<sequence length="199" mass="22570">MADLSIPQSSLADLSYLRQMSPIIAQFLVSEVARFQSKRAQGNLDILKISRELENEGVELSNEKILTVLRALKAIIFKVLKAGSQSVESQTVALQTLQVILTERCSFKEKMVNAIISQLQVEFQALNQFQAENSLKTFFDQIKLKKLVSFDCLLSHDFATLVFKISEADGQTRVRTLEVTLEELKQFKEEIVRIEETLS</sequence>
<evidence type="ECO:0008006" key="3">
    <source>
        <dbReference type="Google" id="ProtNLM"/>
    </source>
</evidence>
<reference evidence="1" key="1">
    <citation type="submission" date="2019-06" db="EMBL/GenBank/DDBJ databases">
        <authorList>
            <person name="Zheng W."/>
        </authorList>
    </citation>
    <scope>NUCLEOTIDE SEQUENCE</scope>
    <source>
        <strain evidence="1">QDHG01</strain>
    </source>
</reference>
<evidence type="ECO:0000313" key="1">
    <source>
        <dbReference type="EMBL" id="TNV86541.1"/>
    </source>
</evidence>